<sequence length="96" mass="10490">MGWAPWAPWSTCHGACDDVGERRRVRACSSPPPVMTALSATDLPSRLNLAMLQIVHLMTFACISLEILLALMLFVSSVAHRLSLIVVYAPNAPMKL</sequence>
<dbReference type="OrthoDB" id="446173at2759"/>
<dbReference type="InterPro" id="IPR036383">
    <property type="entry name" value="TSP1_rpt_sf"/>
</dbReference>
<dbReference type="EMBL" id="BGZK01003231">
    <property type="protein sequence ID" value="GBO98954.1"/>
    <property type="molecule type" value="Genomic_DNA"/>
</dbReference>
<reference evidence="2 3" key="1">
    <citation type="journal article" date="2019" name="Commun. Biol.">
        <title>The bagworm genome reveals a unique fibroin gene that provides high tensile strength.</title>
        <authorList>
            <person name="Kono N."/>
            <person name="Nakamura H."/>
            <person name="Ohtoshi R."/>
            <person name="Tomita M."/>
            <person name="Numata K."/>
            <person name="Arakawa K."/>
        </authorList>
    </citation>
    <scope>NUCLEOTIDE SEQUENCE [LARGE SCALE GENOMIC DNA]</scope>
</reference>
<comment type="caution">
    <text evidence="2">The sequence shown here is derived from an EMBL/GenBank/DDBJ whole genome shotgun (WGS) entry which is preliminary data.</text>
</comment>
<dbReference type="AlphaFoldDB" id="A0A4C1S9Y5"/>
<dbReference type="Pfam" id="PF00090">
    <property type="entry name" value="TSP_1"/>
    <property type="match status" value="1"/>
</dbReference>
<protein>
    <submittedName>
        <fullName evidence="2">Uncharacterized protein</fullName>
    </submittedName>
</protein>
<keyword evidence="1" id="KW-0472">Membrane</keyword>
<evidence type="ECO:0000313" key="3">
    <source>
        <dbReference type="Proteomes" id="UP000299102"/>
    </source>
</evidence>
<evidence type="ECO:0000313" key="2">
    <source>
        <dbReference type="EMBL" id="GBO98954.1"/>
    </source>
</evidence>
<gene>
    <name evidence="2" type="ORF">EVAR_39169_1</name>
</gene>
<evidence type="ECO:0000256" key="1">
    <source>
        <dbReference type="SAM" id="Phobius"/>
    </source>
</evidence>
<dbReference type="Gene3D" id="2.20.100.10">
    <property type="entry name" value="Thrombospondin type-1 (TSP1) repeat"/>
    <property type="match status" value="1"/>
</dbReference>
<keyword evidence="1" id="KW-0812">Transmembrane</keyword>
<feature type="transmembrane region" description="Helical" evidence="1">
    <location>
        <begin position="54"/>
        <end position="75"/>
    </location>
</feature>
<dbReference type="Proteomes" id="UP000299102">
    <property type="component" value="Unassembled WGS sequence"/>
</dbReference>
<keyword evidence="3" id="KW-1185">Reference proteome</keyword>
<dbReference type="SUPFAM" id="SSF82895">
    <property type="entry name" value="TSP-1 type 1 repeat"/>
    <property type="match status" value="1"/>
</dbReference>
<keyword evidence="1" id="KW-1133">Transmembrane helix</keyword>
<name>A0A4C1S9Y5_EUMVA</name>
<organism evidence="2 3">
    <name type="scientific">Eumeta variegata</name>
    <name type="common">Bagworm moth</name>
    <name type="synonym">Eumeta japonica</name>
    <dbReference type="NCBI Taxonomy" id="151549"/>
    <lineage>
        <taxon>Eukaryota</taxon>
        <taxon>Metazoa</taxon>
        <taxon>Ecdysozoa</taxon>
        <taxon>Arthropoda</taxon>
        <taxon>Hexapoda</taxon>
        <taxon>Insecta</taxon>
        <taxon>Pterygota</taxon>
        <taxon>Neoptera</taxon>
        <taxon>Endopterygota</taxon>
        <taxon>Lepidoptera</taxon>
        <taxon>Glossata</taxon>
        <taxon>Ditrysia</taxon>
        <taxon>Tineoidea</taxon>
        <taxon>Psychidae</taxon>
        <taxon>Oiketicinae</taxon>
        <taxon>Eumeta</taxon>
    </lineage>
</organism>
<accession>A0A4C1S9Y5</accession>
<dbReference type="InterPro" id="IPR000884">
    <property type="entry name" value="TSP1_rpt"/>
</dbReference>
<proteinExistence type="predicted"/>